<dbReference type="Pfam" id="PF12802">
    <property type="entry name" value="MarR_2"/>
    <property type="match status" value="1"/>
</dbReference>
<evidence type="ECO:0000259" key="5">
    <source>
        <dbReference type="Pfam" id="PF12802"/>
    </source>
</evidence>
<dbReference type="AlphaFoldDB" id="A0A1I5V1Y2"/>
<evidence type="ECO:0000313" key="6">
    <source>
        <dbReference type="EMBL" id="SFQ01481.1"/>
    </source>
</evidence>
<dbReference type="SUPFAM" id="SSF46785">
    <property type="entry name" value="Winged helix' DNA-binding domain"/>
    <property type="match status" value="1"/>
</dbReference>
<dbReference type="PANTHER" id="PTHR38465">
    <property type="entry name" value="HTH-TYPE TRANSCRIPTIONAL REGULATOR MJ1563-RELATED"/>
    <property type="match status" value="1"/>
</dbReference>
<dbReference type="InterPro" id="IPR052362">
    <property type="entry name" value="HTH-GbsR_regulator"/>
</dbReference>
<proteinExistence type="inferred from homology"/>
<dbReference type="OrthoDB" id="9792628at2"/>
<dbReference type="InterPro" id="IPR026282">
    <property type="entry name" value="MJ1563"/>
</dbReference>
<dbReference type="RefSeq" id="WP_090657406.1">
    <property type="nucleotide sequence ID" value="NZ_FOXQ01000004.1"/>
</dbReference>
<organism evidence="6 7">
    <name type="scientific">Parafilimonas terrae</name>
    <dbReference type="NCBI Taxonomy" id="1465490"/>
    <lineage>
        <taxon>Bacteria</taxon>
        <taxon>Pseudomonadati</taxon>
        <taxon>Bacteroidota</taxon>
        <taxon>Chitinophagia</taxon>
        <taxon>Chitinophagales</taxon>
        <taxon>Chitinophagaceae</taxon>
        <taxon>Parafilimonas</taxon>
    </lineage>
</organism>
<evidence type="ECO:0000313" key="7">
    <source>
        <dbReference type="Proteomes" id="UP000199031"/>
    </source>
</evidence>
<sequence length="168" mass="19577">MNITEAKQKFIEQWGILATQWGINRTMAQVHALLLISDKNMSTDDIMAALSISRGNANMNVRELMNWNLVRKVIAPGDRKEYFTAEKDMWKVAMNIMEQRKKRELDPMVKLLDELSKVEGDKRNPEIKSFADSMNNIKKFSEQADKIMGVMIKAEENWFWGSFLKIFK</sequence>
<keyword evidence="1 4" id="KW-0805">Transcription regulation</keyword>
<evidence type="ECO:0000256" key="2">
    <source>
        <dbReference type="ARBA" id="ARBA00023125"/>
    </source>
</evidence>
<evidence type="ECO:0000256" key="1">
    <source>
        <dbReference type="ARBA" id="ARBA00023015"/>
    </source>
</evidence>
<gene>
    <name evidence="6" type="ORF">SAMN05444277_104160</name>
</gene>
<evidence type="ECO:0000256" key="3">
    <source>
        <dbReference type="ARBA" id="ARBA00023163"/>
    </source>
</evidence>
<dbReference type="InterPro" id="IPR000835">
    <property type="entry name" value="HTH_MarR-typ"/>
</dbReference>
<protein>
    <recommendedName>
        <fullName evidence="4">HTH-type transcriptional regulator</fullName>
    </recommendedName>
</protein>
<feature type="domain" description="HTH marR-type" evidence="5">
    <location>
        <begin position="22"/>
        <end position="80"/>
    </location>
</feature>
<evidence type="ECO:0000256" key="4">
    <source>
        <dbReference type="PIRNR" id="PIRNR006707"/>
    </source>
</evidence>
<keyword evidence="2 4" id="KW-0238">DNA-binding</keyword>
<dbReference type="EMBL" id="FOXQ01000004">
    <property type="protein sequence ID" value="SFQ01481.1"/>
    <property type="molecule type" value="Genomic_DNA"/>
</dbReference>
<dbReference type="GO" id="GO:0003677">
    <property type="term" value="F:DNA binding"/>
    <property type="evidence" value="ECO:0007669"/>
    <property type="project" value="UniProtKB-UniRule"/>
</dbReference>
<dbReference type="InterPro" id="IPR036390">
    <property type="entry name" value="WH_DNA-bd_sf"/>
</dbReference>
<dbReference type="PIRSF" id="PIRSF006707">
    <property type="entry name" value="MJ1563"/>
    <property type="match status" value="1"/>
</dbReference>
<comment type="similarity">
    <text evidence="4">Belongs to the GbsR family.</text>
</comment>
<dbReference type="STRING" id="1465490.SAMN05444277_104160"/>
<keyword evidence="3 4" id="KW-0804">Transcription</keyword>
<dbReference type="GO" id="GO:0003700">
    <property type="term" value="F:DNA-binding transcription factor activity"/>
    <property type="evidence" value="ECO:0007669"/>
    <property type="project" value="InterPro"/>
</dbReference>
<name>A0A1I5V1Y2_9BACT</name>
<dbReference type="InterPro" id="IPR036388">
    <property type="entry name" value="WH-like_DNA-bd_sf"/>
</dbReference>
<dbReference type="PANTHER" id="PTHR38465:SF1">
    <property type="entry name" value="HTH-TYPE TRANSCRIPTIONAL REGULATOR MJ1563-RELATED"/>
    <property type="match status" value="1"/>
</dbReference>
<accession>A0A1I5V1Y2</accession>
<dbReference type="Gene3D" id="1.10.10.10">
    <property type="entry name" value="Winged helix-like DNA-binding domain superfamily/Winged helix DNA-binding domain"/>
    <property type="match status" value="1"/>
</dbReference>
<dbReference type="Proteomes" id="UP000199031">
    <property type="component" value="Unassembled WGS sequence"/>
</dbReference>
<reference evidence="6 7" key="1">
    <citation type="submission" date="2016-10" db="EMBL/GenBank/DDBJ databases">
        <authorList>
            <person name="de Groot N.N."/>
        </authorList>
    </citation>
    <scope>NUCLEOTIDE SEQUENCE [LARGE SCALE GENOMIC DNA]</scope>
    <source>
        <strain evidence="6 7">DSM 28286</strain>
    </source>
</reference>
<keyword evidence="7" id="KW-1185">Reference proteome</keyword>